<organism evidence="2">
    <name type="scientific">marine metagenome</name>
    <dbReference type="NCBI Taxonomy" id="408172"/>
    <lineage>
        <taxon>unclassified sequences</taxon>
        <taxon>metagenomes</taxon>
        <taxon>ecological metagenomes</taxon>
    </lineage>
</organism>
<sequence>DVASPAADDWRSDGRPRRWAATGSRRRCRDDPPADRSRWWPGLYRVSSPFAHLCGPRDHRPCSVGSIGAPGTHAPASTVSLVDRTCTGCCSAADRCRPVRPGIRRRQLRCSATSGTGSDHDGRRNSVGHRRLSAGGCGPLSWLASAADAPTGTGTHADSRSRCRASRGGDGPSDRRSPDRIHHSSQIAHHRGAAGGNPGQPARTRAARSAAPAGVRPDHSHRLRPDGHRCHGWPGCASAAS</sequence>
<protein>
    <submittedName>
        <fullName evidence="2">Uncharacterized protein</fullName>
    </submittedName>
</protein>
<feature type="region of interest" description="Disordered" evidence="1">
    <location>
        <begin position="1"/>
        <end position="34"/>
    </location>
</feature>
<feature type="compositionally biased region" description="Basic and acidic residues" evidence="1">
    <location>
        <begin position="216"/>
        <end position="229"/>
    </location>
</feature>
<feature type="compositionally biased region" description="Basic and acidic residues" evidence="1">
    <location>
        <begin position="172"/>
        <end position="182"/>
    </location>
</feature>
<feature type="non-terminal residue" evidence="2">
    <location>
        <position position="1"/>
    </location>
</feature>
<accession>A0A383CGA8</accession>
<evidence type="ECO:0000313" key="2">
    <source>
        <dbReference type="EMBL" id="SVE31252.1"/>
    </source>
</evidence>
<name>A0A383CGA8_9ZZZZ</name>
<evidence type="ECO:0000256" key="1">
    <source>
        <dbReference type="SAM" id="MobiDB-lite"/>
    </source>
</evidence>
<dbReference type="AlphaFoldDB" id="A0A383CGA8"/>
<feature type="region of interest" description="Disordered" evidence="1">
    <location>
        <begin position="107"/>
        <end position="131"/>
    </location>
</feature>
<feature type="non-terminal residue" evidence="2">
    <location>
        <position position="241"/>
    </location>
</feature>
<feature type="region of interest" description="Disordered" evidence="1">
    <location>
        <begin position="148"/>
        <end position="241"/>
    </location>
</feature>
<proteinExistence type="predicted"/>
<reference evidence="2" key="1">
    <citation type="submission" date="2018-05" db="EMBL/GenBank/DDBJ databases">
        <authorList>
            <person name="Lanie J.A."/>
            <person name="Ng W.-L."/>
            <person name="Kazmierczak K.M."/>
            <person name="Andrzejewski T.M."/>
            <person name="Davidsen T.M."/>
            <person name="Wayne K.J."/>
            <person name="Tettelin H."/>
            <person name="Glass J.I."/>
            <person name="Rusch D."/>
            <person name="Podicherti R."/>
            <person name="Tsui H.-C.T."/>
            <person name="Winkler M.E."/>
        </authorList>
    </citation>
    <scope>NUCLEOTIDE SEQUENCE</scope>
</reference>
<feature type="compositionally biased region" description="Low complexity" evidence="1">
    <location>
        <begin position="201"/>
        <end position="215"/>
    </location>
</feature>
<gene>
    <name evidence="2" type="ORF">METZ01_LOCUS484106</name>
</gene>
<dbReference type="EMBL" id="UINC01208621">
    <property type="protein sequence ID" value="SVE31252.1"/>
    <property type="molecule type" value="Genomic_DNA"/>
</dbReference>